<evidence type="ECO:0000313" key="3">
    <source>
        <dbReference type="EMBL" id="MCG2666148.1"/>
    </source>
</evidence>
<protein>
    <submittedName>
        <fullName evidence="2">Metalloregulator ArsR/SmtB family transcription factor</fullName>
    </submittedName>
</protein>
<evidence type="ECO:0000313" key="4">
    <source>
        <dbReference type="Proteomes" id="UP001139012"/>
    </source>
</evidence>
<organism evidence="2 5">
    <name type="scientific">Bradyrhizobium zhengyangense</name>
    <dbReference type="NCBI Taxonomy" id="2911009"/>
    <lineage>
        <taxon>Bacteria</taxon>
        <taxon>Pseudomonadati</taxon>
        <taxon>Pseudomonadota</taxon>
        <taxon>Alphaproteobacteria</taxon>
        <taxon>Hyphomicrobiales</taxon>
        <taxon>Nitrobacteraceae</taxon>
        <taxon>Bradyrhizobium</taxon>
    </lineage>
</organism>
<dbReference type="PRINTS" id="PR00778">
    <property type="entry name" value="HTHARSR"/>
</dbReference>
<proteinExistence type="predicted"/>
<dbReference type="RefSeq" id="WP_237858199.1">
    <property type="nucleotide sequence ID" value="NZ_JAKLTY010000019.1"/>
</dbReference>
<dbReference type="CDD" id="cd00090">
    <property type="entry name" value="HTH_ARSR"/>
    <property type="match status" value="1"/>
</dbReference>
<dbReference type="SMART" id="SM00418">
    <property type="entry name" value="HTH_ARSR"/>
    <property type="match status" value="1"/>
</dbReference>
<dbReference type="Proteomes" id="UP001139054">
    <property type="component" value="Unassembled WGS sequence"/>
</dbReference>
<feature type="domain" description="HTH arsR-type" evidence="1">
    <location>
        <begin position="4"/>
        <end position="98"/>
    </location>
</feature>
<dbReference type="NCBIfam" id="NF033788">
    <property type="entry name" value="HTH_metalloreg"/>
    <property type="match status" value="1"/>
</dbReference>
<dbReference type="InterPro" id="IPR036390">
    <property type="entry name" value="WH_DNA-bd_sf"/>
</dbReference>
<evidence type="ECO:0000313" key="5">
    <source>
        <dbReference type="Proteomes" id="UP001139054"/>
    </source>
</evidence>
<sequence>MATSMALRVGKVDRILDALGDSTRRRIIRLLSTRPMSVSDLAKPLGITVTAVTQHLRILQSCALLTSRKNGRVRMCSLDASGFETLEHWVSECRTSWERRLDRLGGILDEDDT</sequence>
<reference evidence="2" key="1">
    <citation type="submission" date="2022-01" db="EMBL/GenBank/DDBJ databases">
        <title>Genome sequnece data of strain Bradyrhizobium sp. nov.</title>
        <authorList>
            <person name="Zhang J."/>
        </authorList>
    </citation>
    <scope>NUCLEOTIDE SEQUENCE</scope>
    <source>
        <strain evidence="3">WYCCWR 12774</strain>
        <strain evidence="2">WYCCWR 13023</strain>
    </source>
</reference>
<gene>
    <name evidence="3" type="ORF">L6637_04265</name>
    <name evidence="2" type="ORF">L6654_26700</name>
</gene>
<dbReference type="Gene3D" id="1.10.10.10">
    <property type="entry name" value="Winged helix-like DNA-binding domain superfamily/Winged helix DNA-binding domain"/>
    <property type="match status" value="1"/>
</dbReference>
<dbReference type="InterPro" id="IPR036388">
    <property type="entry name" value="WH-like_DNA-bd_sf"/>
</dbReference>
<dbReference type="PANTHER" id="PTHR38600:SF1">
    <property type="entry name" value="TRANSCRIPTIONAL REGULATORY PROTEIN"/>
    <property type="match status" value="1"/>
</dbReference>
<dbReference type="PANTHER" id="PTHR38600">
    <property type="entry name" value="TRANSCRIPTIONAL REGULATORY PROTEIN"/>
    <property type="match status" value="1"/>
</dbReference>
<dbReference type="GO" id="GO:0003700">
    <property type="term" value="F:DNA-binding transcription factor activity"/>
    <property type="evidence" value="ECO:0007669"/>
    <property type="project" value="InterPro"/>
</dbReference>
<name>A0A9X1UCP3_9BRAD</name>
<keyword evidence="4" id="KW-1185">Reference proteome</keyword>
<dbReference type="EMBL" id="JAKLTY010000019">
    <property type="protein sequence ID" value="MCG2630223.1"/>
    <property type="molecule type" value="Genomic_DNA"/>
</dbReference>
<evidence type="ECO:0000313" key="2">
    <source>
        <dbReference type="EMBL" id="MCG2630223.1"/>
    </source>
</evidence>
<dbReference type="SUPFAM" id="SSF46785">
    <property type="entry name" value="Winged helix' DNA-binding domain"/>
    <property type="match status" value="1"/>
</dbReference>
<dbReference type="InterPro" id="IPR001845">
    <property type="entry name" value="HTH_ArsR_DNA-bd_dom"/>
</dbReference>
<dbReference type="AlphaFoldDB" id="A0A9X1UCP3"/>
<dbReference type="InterPro" id="IPR011991">
    <property type="entry name" value="ArsR-like_HTH"/>
</dbReference>
<evidence type="ECO:0000259" key="1">
    <source>
        <dbReference type="PROSITE" id="PS50987"/>
    </source>
</evidence>
<dbReference type="EMBL" id="JAKLUA010000001">
    <property type="protein sequence ID" value="MCG2666148.1"/>
    <property type="molecule type" value="Genomic_DNA"/>
</dbReference>
<accession>A0A9X1UCP3</accession>
<dbReference type="Proteomes" id="UP001139012">
    <property type="component" value="Unassembled WGS sequence"/>
</dbReference>
<dbReference type="Pfam" id="PF01022">
    <property type="entry name" value="HTH_5"/>
    <property type="match status" value="1"/>
</dbReference>
<dbReference type="PROSITE" id="PS50987">
    <property type="entry name" value="HTH_ARSR_2"/>
    <property type="match status" value="1"/>
</dbReference>
<comment type="caution">
    <text evidence="2">The sequence shown here is derived from an EMBL/GenBank/DDBJ whole genome shotgun (WGS) entry which is preliminary data.</text>
</comment>